<evidence type="ECO:0000256" key="3">
    <source>
        <dbReference type="ARBA" id="ARBA00023163"/>
    </source>
</evidence>
<sequence length="313" mass="34798">MKAMEPEESCPLSGSVKVMQRFVLGRRDERFAISRAQPSHAVELKLSSFDASSERESGGMLVCVHDGEAKLFGAAGCWTLPSGHMVFIPADRSYRLVATGPVELTLVKFTGAEAVWHHPGCWAVAMPALAVEMASFARRWGVDRDPADQVANDFFRTMGHLFAIWFDTRRKMWTPFGNGPDMERVIEFARDHLETASLTDAAAAVAMSERTLRRRFKDELGISWREFINELRMSEAMRLLRQGNISVTETAYAVGFNSIGAFTVAFTSYTGSTPGSFVRRHTKAGRISGRDVHDGQGTAPLSLHGEERRRQHA</sequence>
<evidence type="ECO:0000256" key="1">
    <source>
        <dbReference type="ARBA" id="ARBA00023015"/>
    </source>
</evidence>
<dbReference type="PROSITE" id="PS00041">
    <property type="entry name" value="HTH_ARAC_FAMILY_1"/>
    <property type="match status" value="1"/>
</dbReference>
<comment type="caution">
    <text evidence="6">The sequence shown here is derived from an EMBL/GenBank/DDBJ whole genome shotgun (WGS) entry which is preliminary data.</text>
</comment>
<dbReference type="InterPro" id="IPR009057">
    <property type="entry name" value="Homeodomain-like_sf"/>
</dbReference>
<dbReference type="SMART" id="SM00342">
    <property type="entry name" value="HTH_ARAC"/>
    <property type="match status" value="1"/>
</dbReference>
<dbReference type="PANTHER" id="PTHR11019">
    <property type="entry name" value="HTH-TYPE TRANSCRIPTIONAL REGULATOR NIMR"/>
    <property type="match status" value="1"/>
</dbReference>
<dbReference type="InterPro" id="IPR018062">
    <property type="entry name" value="HTH_AraC-typ_CS"/>
</dbReference>
<reference evidence="6 7" key="1">
    <citation type="submission" date="2019-12" db="EMBL/GenBank/DDBJ databases">
        <title>Rhizobium genotypes associated with high levels of biological nitrogen fixation by grain legumes in a temperate-maritime cropping system.</title>
        <authorList>
            <person name="Maluk M."/>
            <person name="Francesc Ferrando Molina F."/>
            <person name="Lopez Del Egido L."/>
            <person name="Lafos M."/>
            <person name="Langarica-Fuentes A."/>
            <person name="Gebre Yohannes G."/>
            <person name="Young M.W."/>
            <person name="Martin P."/>
            <person name="Gantlett R."/>
            <person name="Kenicer G."/>
            <person name="Hawes C."/>
            <person name="Begg G.S."/>
            <person name="Quilliam R.S."/>
            <person name="Squire G.R."/>
            <person name="Poole P.S."/>
            <person name="Young P.W."/>
            <person name="Iannetta P.M."/>
            <person name="James E.K."/>
        </authorList>
    </citation>
    <scope>NUCLEOTIDE SEQUENCE [LARGE SCALE GENOMIC DNA]</scope>
    <source>
        <strain evidence="6 7">JHI1118</strain>
    </source>
</reference>
<dbReference type="Gene3D" id="1.10.10.60">
    <property type="entry name" value="Homeodomain-like"/>
    <property type="match status" value="1"/>
</dbReference>
<dbReference type="PROSITE" id="PS01124">
    <property type="entry name" value="HTH_ARAC_FAMILY_2"/>
    <property type="match status" value="1"/>
</dbReference>
<organism evidence="6 7">
    <name type="scientific">Rhizobium lusitanum</name>
    <dbReference type="NCBI Taxonomy" id="293958"/>
    <lineage>
        <taxon>Bacteria</taxon>
        <taxon>Pseudomonadati</taxon>
        <taxon>Pseudomonadota</taxon>
        <taxon>Alphaproteobacteria</taxon>
        <taxon>Hyphomicrobiales</taxon>
        <taxon>Rhizobiaceae</taxon>
        <taxon>Rhizobium/Agrobacterium group</taxon>
        <taxon>Rhizobium</taxon>
    </lineage>
</organism>
<keyword evidence="2" id="KW-0238">DNA-binding</keyword>
<dbReference type="GO" id="GO:0043565">
    <property type="term" value="F:sequence-specific DNA binding"/>
    <property type="evidence" value="ECO:0007669"/>
    <property type="project" value="InterPro"/>
</dbReference>
<feature type="region of interest" description="Disordered" evidence="4">
    <location>
        <begin position="284"/>
        <end position="313"/>
    </location>
</feature>
<feature type="domain" description="HTH araC/xylS-type" evidence="5">
    <location>
        <begin position="183"/>
        <end position="280"/>
    </location>
</feature>
<dbReference type="InterPro" id="IPR018060">
    <property type="entry name" value="HTH_AraC"/>
</dbReference>
<proteinExistence type="predicted"/>
<dbReference type="GO" id="GO:0003700">
    <property type="term" value="F:DNA-binding transcription factor activity"/>
    <property type="evidence" value="ECO:0007669"/>
    <property type="project" value="InterPro"/>
</dbReference>
<keyword evidence="1" id="KW-0805">Transcription regulation</keyword>
<gene>
    <name evidence="6" type="ORF">GR212_18750</name>
</gene>
<evidence type="ECO:0000256" key="2">
    <source>
        <dbReference type="ARBA" id="ARBA00023125"/>
    </source>
</evidence>
<dbReference type="PANTHER" id="PTHR11019:SF159">
    <property type="entry name" value="TRANSCRIPTIONAL REGULATOR-RELATED"/>
    <property type="match status" value="1"/>
</dbReference>
<dbReference type="InterPro" id="IPR011051">
    <property type="entry name" value="RmlC_Cupin_sf"/>
</dbReference>
<dbReference type="SUPFAM" id="SSF46689">
    <property type="entry name" value="Homeodomain-like"/>
    <property type="match status" value="2"/>
</dbReference>
<keyword evidence="3" id="KW-0804">Transcription</keyword>
<dbReference type="AlphaFoldDB" id="A0A6L9U6T9"/>
<accession>A0A6L9U6T9</accession>
<dbReference type="Proteomes" id="UP000483035">
    <property type="component" value="Unassembled WGS sequence"/>
</dbReference>
<dbReference type="RefSeq" id="WP_163988163.1">
    <property type="nucleotide sequence ID" value="NZ_WUEY01000008.1"/>
</dbReference>
<protein>
    <submittedName>
        <fullName evidence="6">Helix-turn-helix domain-containing protein</fullName>
    </submittedName>
</protein>
<evidence type="ECO:0000256" key="4">
    <source>
        <dbReference type="SAM" id="MobiDB-lite"/>
    </source>
</evidence>
<dbReference type="EMBL" id="WUEY01000008">
    <property type="protein sequence ID" value="NEI71625.1"/>
    <property type="molecule type" value="Genomic_DNA"/>
</dbReference>
<name>A0A6L9U6T9_9HYPH</name>
<evidence type="ECO:0000313" key="7">
    <source>
        <dbReference type="Proteomes" id="UP000483035"/>
    </source>
</evidence>
<evidence type="ECO:0000259" key="5">
    <source>
        <dbReference type="PROSITE" id="PS01124"/>
    </source>
</evidence>
<dbReference type="SUPFAM" id="SSF51182">
    <property type="entry name" value="RmlC-like cupins"/>
    <property type="match status" value="1"/>
</dbReference>
<dbReference type="Pfam" id="PF12833">
    <property type="entry name" value="HTH_18"/>
    <property type="match status" value="1"/>
</dbReference>
<feature type="compositionally biased region" description="Basic and acidic residues" evidence="4">
    <location>
        <begin position="304"/>
        <end position="313"/>
    </location>
</feature>
<evidence type="ECO:0000313" key="6">
    <source>
        <dbReference type="EMBL" id="NEI71625.1"/>
    </source>
</evidence>